<protein>
    <submittedName>
        <fullName evidence="2">Uncharacterized protein</fullName>
    </submittedName>
</protein>
<dbReference type="AlphaFoldDB" id="A0A3S3E9I1"/>
<evidence type="ECO:0000313" key="2">
    <source>
        <dbReference type="EMBL" id="RVW08410.1"/>
    </source>
</evidence>
<organism evidence="2 3">
    <name type="scientific">Prescottella agglutinans</name>
    <dbReference type="NCBI Taxonomy" id="1644129"/>
    <lineage>
        <taxon>Bacteria</taxon>
        <taxon>Bacillati</taxon>
        <taxon>Actinomycetota</taxon>
        <taxon>Actinomycetes</taxon>
        <taxon>Mycobacteriales</taxon>
        <taxon>Nocardiaceae</taxon>
        <taxon>Prescottella</taxon>
    </lineage>
</organism>
<accession>A0A3S3E9I1</accession>
<reference evidence="2 3" key="1">
    <citation type="submission" date="2018-11" db="EMBL/GenBank/DDBJ databases">
        <title>Rhodococcus spongicola sp. nov. and Rhodococcus xishaensis sp. nov. from marine sponges.</title>
        <authorList>
            <person name="Li L."/>
            <person name="Lin H.W."/>
        </authorList>
    </citation>
    <scope>NUCLEOTIDE SEQUENCE [LARGE SCALE GENOMIC DNA]</scope>
    <source>
        <strain evidence="2 3">CCTCC AB2014297</strain>
    </source>
</reference>
<proteinExistence type="predicted"/>
<feature type="region of interest" description="Disordered" evidence="1">
    <location>
        <begin position="43"/>
        <end position="65"/>
    </location>
</feature>
<name>A0A3S3E9I1_9NOCA</name>
<dbReference type="Proteomes" id="UP000286208">
    <property type="component" value="Unassembled WGS sequence"/>
</dbReference>
<gene>
    <name evidence="2" type="ORF">EGT67_15880</name>
</gene>
<keyword evidence="3" id="KW-1185">Reference proteome</keyword>
<evidence type="ECO:0000313" key="3">
    <source>
        <dbReference type="Proteomes" id="UP000286208"/>
    </source>
</evidence>
<dbReference type="EMBL" id="RKLP01000008">
    <property type="protein sequence ID" value="RVW08410.1"/>
    <property type="molecule type" value="Genomic_DNA"/>
</dbReference>
<evidence type="ECO:0000256" key="1">
    <source>
        <dbReference type="SAM" id="MobiDB-lite"/>
    </source>
</evidence>
<comment type="caution">
    <text evidence="2">The sequence shown here is derived from an EMBL/GenBank/DDBJ whole genome shotgun (WGS) entry which is preliminary data.</text>
</comment>
<sequence length="84" mass="8947">MPALHSVSCAFWKLVAEGTPPSAAGLIVGVSDSTGPQWFSDAGELHVSGPRRRSAARQPLRNGATPRIAMDTGLEVYFCDPHSR</sequence>